<organism evidence="1 2">
    <name type="scientific">Sorangium cellulosum</name>
    <name type="common">Polyangium cellulosum</name>
    <dbReference type="NCBI Taxonomy" id="56"/>
    <lineage>
        <taxon>Bacteria</taxon>
        <taxon>Pseudomonadati</taxon>
        <taxon>Myxococcota</taxon>
        <taxon>Polyangia</taxon>
        <taxon>Polyangiales</taxon>
        <taxon>Polyangiaceae</taxon>
        <taxon>Sorangium</taxon>
    </lineage>
</organism>
<dbReference type="Gene3D" id="1.20.120.330">
    <property type="entry name" value="Nucleotidyltransferases domain 2"/>
    <property type="match status" value="1"/>
</dbReference>
<protein>
    <recommendedName>
        <fullName evidence="3">HEPN domain-containing protein</fullName>
    </recommendedName>
</protein>
<proteinExistence type="predicted"/>
<dbReference type="AlphaFoldDB" id="A0A4P2Q1K0"/>
<accession>A0A4P2Q1K0</accession>
<gene>
    <name evidence="1" type="ORF">SOCEGT47_036180</name>
</gene>
<reference evidence="1 2" key="1">
    <citation type="submission" date="2015-09" db="EMBL/GenBank/DDBJ databases">
        <title>Sorangium comparison.</title>
        <authorList>
            <person name="Zaburannyi N."/>
            <person name="Bunk B."/>
            <person name="Overmann J."/>
            <person name="Mueller R."/>
        </authorList>
    </citation>
    <scope>NUCLEOTIDE SEQUENCE [LARGE SCALE GENOMIC DNA]</scope>
    <source>
        <strain evidence="1 2">So ceGT47</strain>
    </source>
</reference>
<dbReference type="OrthoDB" id="9857245at2"/>
<evidence type="ECO:0000313" key="2">
    <source>
        <dbReference type="Proteomes" id="UP000295781"/>
    </source>
</evidence>
<dbReference type="Proteomes" id="UP000295781">
    <property type="component" value="Chromosome"/>
</dbReference>
<evidence type="ECO:0000313" key="1">
    <source>
        <dbReference type="EMBL" id="AUX23099.1"/>
    </source>
</evidence>
<evidence type="ECO:0008006" key="3">
    <source>
        <dbReference type="Google" id="ProtNLM"/>
    </source>
</evidence>
<dbReference type="EMBL" id="CP012670">
    <property type="protein sequence ID" value="AUX23099.1"/>
    <property type="molecule type" value="Genomic_DNA"/>
</dbReference>
<dbReference type="RefSeq" id="WP_129348160.1">
    <property type="nucleotide sequence ID" value="NZ_CP012670.1"/>
</dbReference>
<name>A0A4P2Q1K0_SORCE</name>
<sequence length="178" mass="19789">MATLRDWANAFLEQAKEDLRAARAVYGAGSPSTFCMLLQMTFEKLGKAAFARSTKSPQITEPPHSHQTASRLLLLLERAPGGLALKGIETDKDRGRVFAAVRELENAHPDTVNKGVQRGLARWPQLEFPWENPSSGAIEWPAQHLPIARRASDPRERLGADLLKFADALVMQFNMLFP</sequence>